<reference evidence="2" key="1">
    <citation type="submission" date="2022-11" db="EMBL/GenBank/DDBJ databases">
        <authorList>
            <person name="Petersen C."/>
        </authorList>
    </citation>
    <scope>NUCLEOTIDE SEQUENCE</scope>
    <source>
        <strain evidence="2">IBT 19713</strain>
    </source>
</reference>
<organism evidence="2 3">
    <name type="scientific">Penicillium chermesinum</name>
    <dbReference type="NCBI Taxonomy" id="63820"/>
    <lineage>
        <taxon>Eukaryota</taxon>
        <taxon>Fungi</taxon>
        <taxon>Dikarya</taxon>
        <taxon>Ascomycota</taxon>
        <taxon>Pezizomycotina</taxon>
        <taxon>Eurotiomycetes</taxon>
        <taxon>Eurotiomycetidae</taxon>
        <taxon>Eurotiales</taxon>
        <taxon>Aspergillaceae</taxon>
        <taxon>Penicillium</taxon>
    </lineage>
</organism>
<dbReference type="EMBL" id="JAPQKS010000004">
    <property type="protein sequence ID" value="KAJ5232638.1"/>
    <property type="molecule type" value="Genomic_DNA"/>
</dbReference>
<dbReference type="AlphaFoldDB" id="A0A9W9NZK7"/>
<feature type="compositionally biased region" description="Polar residues" evidence="1">
    <location>
        <begin position="66"/>
        <end position="76"/>
    </location>
</feature>
<feature type="region of interest" description="Disordered" evidence="1">
    <location>
        <begin position="44"/>
        <end position="125"/>
    </location>
</feature>
<protein>
    <submittedName>
        <fullName evidence="2">Uncharacterized protein</fullName>
    </submittedName>
</protein>
<gene>
    <name evidence="2" type="ORF">N7468_005594</name>
</gene>
<dbReference type="Proteomes" id="UP001150941">
    <property type="component" value="Unassembled WGS sequence"/>
</dbReference>
<evidence type="ECO:0000313" key="3">
    <source>
        <dbReference type="Proteomes" id="UP001150941"/>
    </source>
</evidence>
<evidence type="ECO:0000313" key="2">
    <source>
        <dbReference type="EMBL" id="KAJ5232638.1"/>
    </source>
</evidence>
<dbReference type="GeneID" id="83202194"/>
<comment type="caution">
    <text evidence="2">The sequence shown here is derived from an EMBL/GenBank/DDBJ whole genome shotgun (WGS) entry which is preliminary data.</text>
</comment>
<keyword evidence="3" id="KW-1185">Reference proteome</keyword>
<name>A0A9W9NZK7_9EURO</name>
<sequence>MEARSKSPRSPSKTFLDQIINGQYLVLHNLTLLVQQNSTLRENYEKLAKERSGSSSHSTGQESSTFQEGSSFQEGSTAEEDSTGDEDSTGEEVPRLSDLISQLLDGDEMEWQAQAGLPGPADGPS</sequence>
<proteinExistence type="predicted"/>
<accession>A0A9W9NZK7</accession>
<feature type="compositionally biased region" description="Low complexity" evidence="1">
    <location>
        <begin position="53"/>
        <end position="65"/>
    </location>
</feature>
<reference evidence="2" key="2">
    <citation type="journal article" date="2023" name="IMA Fungus">
        <title>Comparative genomic study of the Penicillium genus elucidates a diverse pangenome and 15 lateral gene transfer events.</title>
        <authorList>
            <person name="Petersen C."/>
            <person name="Sorensen T."/>
            <person name="Nielsen M.R."/>
            <person name="Sondergaard T.E."/>
            <person name="Sorensen J.L."/>
            <person name="Fitzpatrick D.A."/>
            <person name="Frisvad J.C."/>
            <person name="Nielsen K.L."/>
        </authorList>
    </citation>
    <scope>NUCLEOTIDE SEQUENCE</scope>
    <source>
        <strain evidence="2">IBT 19713</strain>
    </source>
</reference>
<dbReference type="RefSeq" id="XP_058330631.1">
    <property type="nucleotide sequence ID" value="XM_058474891.1"/>
</dbReference>
<feature type="compositionally biased region" description="Acidic residues" evidence="1">
    <location>
        <begin position="77"/>
        <end position="90"/>
    </location>
</feature>
<evidence type="ECO:0000256" key="1">
    <source>
        <dbReference type="SAM" id="MobiDB-lite"/>
    </source>
</evidence>